<dbReference type="GO" id="GO:0006260">
    <property type="term" value="P:DNA replication"/>
    <property type="evidence" value="ECO:0007669"/>
    <property type="project" value="UniProtKB-KW"/>
</dbReference>
<keyword evidence="8" id="KW-0346">Stress response</keyword>
<dbReference type="NCBIfam" id="TIGR02349">
    <property type="entry name" value="DnaJ_bact"/>
    <property type="match status" value="1"/>
</dbReference>
<dbReference type="Gene3D" id="2.10.230.10">
    <property type="entry name" value="Heat shock protein DnaJ, cysteine-rich domain"/>
    <property type="match status" value="1"/>
</dbReference>
<evidence type="ECO:0000256" key="4">
    <source>
        <dbReference type="ARBA" id="ARBA00022833"/>
    </source>
</evidence>
<dbReference type="NCBIfam" id="NF008035">
    <property type="entry name" value="PRK10767.1"/>
    <property type="match status" value="1"/>
</dbReference>
<dbReference type="CDD" id="cd10719">
    <property type="entry name" value="DnaJ_zf"/>
    <property type="match status" value="1"/>
</dbReference>
<keyword evidence="2 8" id="KW-0677">Repeat</keyword>
<dbReference type="SMART" id="SM00271">
    <property type="entry name" value="DnaJ"/>
    <property type="match status" value="1"/>
</dbReference>
<feature type="repeat" description="CXXCXGXG motif" evidence="8">
    <location>
        <begin position="202"/>
        <end position="209"/>
    </location>
</feature>
<evidence type="ECO:0000256" key="6">
    <source>
        <dbReference type="ARBA" id="ARBA00061004"/>
    </source>
</evidence>
<feature type="binding site" evidence="8">
    <location>
        <position position="216"/>
    </location>
    <ligand>
        <name>Zn(2+)</name>
        <dbReference type="ChEBI" id="CHEBI:29105"/>
        <label>1</label>
    </ligand>
</feature>
<dbReference type="PANTHER" id="PTHR43096:SF52">
    <property type="entry name" value="DNAJ HOMOLOG 1, MITOCHONDRIAL-RELATED"/>
    <property type="match status" value="1"/>
</dbReference>
<dbReference type="Pfam" id="PF00226">
    <property type="entry name" value="DnaJ"/>
    <property type="match status" value="1"/>
</dbReference>
<dbReference type="HAMAP" id="MF_01152">
    <property type="entry name" value="DnaJ"/>
    <property type="match status" value="1"/>
</dbReference>
<feature type="domain" description="CR-type" evidence="11">
    <location>
        <begin position="149"/>
        <end position="228"/>
    </location>
</feature>
<dbReference type="SUPFAM" id="SSF57938">
    <property type="entry name" value="DnaJ/Hsp40 cysteine-rich domain"/>
    <property type="match status" value="1"/>
</dbReference>
<dbReference type="PANTHER" id="PTHR43096">
    <property type="entry name" value="DNAJ HOMOLOG 1, MITOCHONDRIAL-RELATED"/>
    <property type="match status" value="1"/>
</dbReference>
<feature type="binding site" evidence="8">
    <location>
        <position position="205"/>
    </location>
    <ligand>
        <name>Zn(2+)</name>
        <dbReference type="ChEBI" id="CHEBI:29105"/>
        <label>2</label>
    </ligand>
</feature>
<evidence type="ECO:0000313" key="12">
    <source>
        <dbReference type="EMBL" id="OGY45637.1"/>
    </source>
</evidence>
<evidence type="ECO:0000256" key="2">
    <source>
        <dbReference type="ARBA" id="ARBA00022737"/>
    </source>
</evidence>
<evidence type="ECO:0000256" key="7">
    <source>
        <dbReference type="ARBA" id="ARBA00067609"/>
    </source>
</evidence>
<dbReference type="GO" id="GO:0042026">
    <property type="term" value="P:protein refolding"/>
    <property type="evidence" value="ECO:0007669"/>
    <property type="project" value="TreeGrafter"/>
</dbReference>
<feature type="binding site" evidence="8">
    <location>
        <position position="219"/>
    </location>
    <ligand>
        <name>Zn(2+)</name>
        <dbReference type="ChEBI" id="CHEBI:29105"/>
        <label>1</label>
    </ligand>
</feature>
<reference evidence="12 13" key="1">
    <citation type="journal article" date="2016" name="Nat. Commun.">
        <title>Thousands of microbial genomes shed light on interconnected biogeochemical processes in an aquifer system.</title>
        <authorList>
            <person name="Anantharaman K."/>
            <person name="Brown C.T."/>
            <person name="Hug L.A."/>
            <person name="Sharon I."/>
            <person name="Castelle C.J."/>
            <person name="Probst A.J."/>
            <person name="Thomas B.C."/>
            <person name="Singh A."/>
            <person name="Wilkins M.J."/>
            <person name="Karaoz U."/>
            <person name="Brodie E.L."/>
            <person name="Williams K.H."/>
            <person name="Hubbard S.S."/>
            <person name="Banfield J.F."/>
        </authorList>
    </citation>
    <scope>NUCLEOTIDE SEQUENCE [LARGE SCALE GENOMIC DNA]</scope>
</reference>
<dbReference type="EMBL" id="MHIE01000016">
    <property type="protein sequence ID" value="OGY45637.1"/>
    <property type="molecule type" value="Genomic_DNA"/>
</dbReference>
<feature type="zinc finger region" description="CR-type" evidence="9">
    <location>
        <begin position="149"/>
        <end position="228"/>
    </location>
</feature>
<dbReference type="GO" id="GO:0005524">
    <property type="term" value="F:ATP binding"/>
    <property type="evidence" value="ECO:0007669"/>
    <property type="project" value="InterPro"/>
</dbReference>
<proteinExistence type="inferred from homology"/>
<name>A0A1G1Y240_9BACT</name>
<comment type="cofactor">
    <cofactor evidence="8">
        <name>Zn(2+)</name>
        <dbReference type="ChEBI" id="CHEBI:29105"/>
    </cofactor>
    <text evidence="8">Binds 2 Zn(2+) ions per monomer.</text>
</comment>
<dbReference type="FunFam" id="2.60.260.20:FF:000005">
    <property type="entry name" value="Chaperone protein dnaJ 1, mitochondrial"/>
    <property type="match status" value="1"/>
</dbReference>
<feature type="domain" description="J" evidence="10">
    <location>
        <begin position="4"/>
        <end position="66"/>
    </location>
</feature>
<protein>
    <recommendedName>
        <fullName evidence="7 8">Chaperone protein DnaJ</fullName>
    </recommendedName>
</protein>
<keyword evidence="1 8" id="KW-0479">Metal-binding</keyword>
<dbReference type="PROSITE" id="PS50076">
    <property type="entry name" value="DNAJ_2"/>
    <property type="match status" value="1"/>
</dbReference>
<organism evidence="12 13">
    <name type="scientific">Candidatus Buchananbacteria bacterium RIFCSPHIGHO2_01_FULL_44_11</name>
    <dbReference type="NCBI Taxonomy" id="1797535"/>
    <lineage>
        <taxon>Bacteria</taxon>
        <taxon>Candidatus Buchananiibacteriota</taxon>
    </lineage>
</organism>
<dbReference type="GO" id="GO:0008270">
    <property type="term" value="F:zinc ion binding"/>
    <property type="evidence" value="ECO:0007669"/>
    <property type="project" value="UniProtKB-UniRule"/>
</dbReference>
<feature type="binding site" evidence="8">
    <location>
        <position position="202"/>
    </location>
    <ligand>
        <name>Zn(2+)</name>
        <dbReference type="ChEBI" id="CHEBI:29105"/>
        <label>2</label>
    </ligand>
</feature>
<dbReference type="PRINTS" id="PR00625">
    <property type="entry name" value="JDOMAIN"/>
</dbReference>
<feature type="binding site" evidence="8">
    <location>
        <position position="179"/>
    </location>
    <ligand>
        <name>Zn(2+)</name>
        <dbReference type="ChEBI" id="CHEBI:29105"/>
        <label>2</label>
    </ligand>
</feature>
<dbReference type="InterPro" id="IPR008971">
    <property type="entry name" value="HSP40/DnaJ_pept-bd"/>
</dbReference>
<evidence type="ECO:0000256" key="9">
    <source>
        <dbReference type="PROSITE-ProRule" id="PRU00546"/>
    </source>
</evidence>
<dbReference type="Gene3D" id="2.60.260.20">
    <property type="entry name" value="Urease metallochaperone UreE, N-terminal domain"/>
    <property type="match status" value="2"/>
</dbReference>
<gene>
    <name evidence="8" type="primary">dnaJ</name>
    <name evidence="12" type="ORF">A2744_03040</name>
</gene>
<comment type="subunit">
    <text evidence="8">Homodimer.</text>
</comment>
<dbReference type="GO" id="GO:0051082">
    <property type="term" value="F:unfolded protein binding"/>
    <property type="evidence" value="ECO:0007669"/>
    <property type="project" value="UniProtKB-UniRule"/>
</dbReference>
<comment type="domain">
    <text evidence="8">The J domain is necessary and sufficient to stimulate DnaK ATPase activity. Zinc center 1 plays an important role in the autonomous, DnaK-independent chaperone activity of DnaJ. Zinc center 2 is essential for interaction with DnaK and for DnaJ activity.</text>
</comment>
<feature type="repeat" description="CXXCXGXG motif" evidence="8">
    <location>
        <begin position="216"/>
        <end position="223"/>
    </location>
</feature>
<dbReference type="Proteomes" id="UP000178240">
    <property type="component" value="Unassembled WGS sequence"/>
</dbReference>
<dbReference type="Pfam" id="PF01556">
    <property type="entry name" value="DnaJ_C"/>
    <property type="match status" value="1"/>
</dbReference>
<dbReference type="InterPro" id="IPR012724">
    <property type="entry name" value="DnaJ"/>
</dbReference>
<dbReference type="InterPro" id="IPR036869">
    <property type="entry name" value="J_dom_sf"/>
</dbReference>
<evidence type="ECO:0000256" key="1">
    <source>
        <dbReference type="ARBA" id="ARBA00022723"/>
    </source>
</evidence>
<feature type="binding site" evidence="8">
    <location>
        <position position="165"/>
    </location>
    <ligand>
        <name>Zn(2+)</name>
        <dbReference type="ChEBI" id="CHEBI:29105"/>
        <label>1</label>
    </ligand>
</feature>
<keyword evidence="8" id="KW-0963">Cytoplasm</keyword>
<dbReference type="SUPFAM" id="SSF46565">
    <property type="entry name" value="Chaperone J-domain"/>
    <property type="match status" value="1"/>
</dbReference>
<dbReference type="PROSITE" id="PS51188">
    <property type="entry name" value="ZF_CR"/>
    <property type="match status" value="1"/>
</dbReference>
<evidence type="ECO:0000256" key="5">
    <source>
        <dbReference type="ARBA" id="ARBA00023186"/>
    </source>
</evidence>
<dbReference type="AlphaFoldDB" id="A0A1G1Y240"/>
<evidence type="ECO:0000313" key="13">
    <source>
        <dbReference type="Proteomes" id="UP000178240"/>
    </source>
</evidence>
<keyword evidence="4 8" id="KW-0862">Zinc</keyword>
<dbReference type="InterPro" id="IPR018253">
    <property type="entry name" value="DnaJ_domain_CS"/>
</dbReference>
<dbReference type="CDD" id="cd10747">
    <property type="entry name" value="DnaJ_C"/>
    <property type="match status" value="1"/>
</dbReference>
<dbReference type="CDD" id="cd06257">
    <property type="entry name" value="DnaJ"/>
    <property type="match status" value="1"/>
</dbReference>
<keyword evidence="8" id="KW-0235">DNA replication</keyword>
<comment type="caution">
    <text evidence="12">The sequence shown here is derived from an EMBL/GenBank/DDBJ whole genome shotgun (WGS) entry which is preliminary data.</text>
</comment>
<accession>A0A1G1Y240</accession>
<dbReference type="Gene3D" id="1.10.287.110">
    <property type="entry name" value="DnaJ domain"/>
    <property type="match status" value="1"/>
</dbReference>
<comment type="function">
    <text evidence="8">Participates actively in the response to hyperosmotic and heat shock by preventing the aggregation of stress-denatured proteins and by disaggregating proteins, also in an autonomous, DnaK-independent fashion. Unfolded proteins bind initially to DnaJ; upon interaction with the DnaJ-bound protein, DnaK hydrolyzes its bound ATP, resulting in the formation of a stable complex. GrpE releases ADP from DnaK; ATP binding to DnaK triggers the release of the substrate protein, thus completing the reaction cycle. Several rounds of ATP-dependent interactions between DnaJ, DnaK and GrpE are required for fully efficient folding. Also involved, together with DnaK and GrpE, in the DNA replication of plasmids through activation of initiation proteins.</text>
</comment>
<dbReference type="InterPro" id="IPR002939">
    <property type="entry name" value="DnaJ_C"/>
</dbReference>
<evidence type="ECO:0000256" key="8">
    <source>
        <dbReference type="HAMAP-Rule" id="MF_01152"/>
    </source>
</evidence>
<evidence type="ECO:0000259" key="10">
    <source>
        <dbReference type="PROSITE" id="PS50076"/>
    </source>
</evidence>
<dbReference type="GO" id="GO:0009408">
    <property type="term" value="P:response to heat"/>
    <property type="evidence" value="ECO:0007669"/>
    <property type="project" value="InterPro"/>
</dbReference>
<evidence type="ECO:0000259" key="11">
    <source>
        <dbReference type="PROSITE" id="PS51188"/>
    </source>
</evidence>
<dbReference type="STRING" id="1797535.A2744_03040"/>
<dbReference type="SUPFAM" id="SSF49493">
    <property type="entry name" value="HSP40/DnaJ peptide-binding domain"/>
    <property type="match status" value="2"/>
</dbReference>
<feature type="binding site" evidence="8">
    <location>
        <position position="162"/>
    </location>
    <ligand>
        <name>Zn(2+)</name>
        <dbReference type="ChEBI" id="CHEBI:29105"/>
        <label>1</label>
    </ligand>
</feature>
<dbReference type="InterPro" id="IPR001623">
    <property type="entry name" value="DnaJ_domain"/>
</dbReference>
<dbReference type="PROSITE" id="PS00636">
    <property type="entry name" value="DNAJ_1"/>
    <property type="match status" value="1"/>
</dbReference>
<dbReference type="InterPro" id="IPR036410">
    <property type="entry name" value="HSP_DnaJ_Cys-rich_dom_sf"/>
</dbReference>
<feature type="repeat" description="CXXCXGXG motif" evidence="8">
    <location>
        <begin position="162"/>
        <end position="169"/>
    </location>
</feature>
<keyword evidence="3 8" id="KW-0863">Zinc-finger</keyword>
<evidence type="ECO:0000256" key="3">
    <source>
        <dbReference type="ARBA" id="ARBA00022771"/>
    </source>
</evidence>
<dbReference type="GO" id="GO:0005737">
    <property type="term" value="C:cytoplasm"/>
    <property type="evidence" value="ECO:0007669"/>
    <property type="project" value="UniProtKB-SubCell"/>
</dbReference>
<comment type="subcellular location">
    <subcellularLocation>
        <location evidence="8">Cytoplasm</location>
    </subcellularLocation>
</comment>
<comment type="similarity">
    <text evidence="6 8">Belongs to the DnaJ family.</text>
</comment>
<keyword evidence="5 8" id="KW-0143">Chaperone</keyword>
<feature type="repeat" description="CXXCXGXG motif" evidence="8">
    <location>
        <begin position="179"/>
        <end position="186"/>
    </location>
</feature>
<dbReference type="Pfam" id="PF00684">
    <property type="entry name" value="DnaJ_CXXCXGXG"/>
    <property type="match status" value="1"/>
</dbReference>
<sequence length="365" mass="39542">MTEDYYKLLGLSKTANPDEIKKAFRKLAHQHHPDKAGGNEQKFKEINEAYQVLSNPEKRRQYDQYGQTFEQVKAQGGFGGGSQDFSDFASAFRNGNNGQNFSFEFSDLGDVFGDLFGGRTGRTKTGARTRRGADVEVNLAISFKEAVFGVEKSLRLTKEEPCAVCSGNGVEPGSKLITCQTCKGTGQVVRSIGFGIGFPSVCPECSGQGQKAEKQCRHCRGQGVEKKDKEIKVKIPAGIDDGQGIKLTAKGQAGLRGGTAGDLYLRIRVLPDREFSRQGFDILSQIEISVSLAALGGLAEVNTLEGKVNLKIPEGTQSGKVFQLTGYGVPHLHGRGKGNQLVEVIVKTPTNLSHKQKDLLKELGL</sequence>
<dbReference type="GO" id="GO:0031072">
    <property type="term" value="F:heat shock protein binding"/>
    <property type="evidence" value="ECO:0007669"/>
    <property type="project" value="InterPro"/>
</dbReference>
<feature type="binding site" evidence="8">
    <location>
        <position position="182"/>
    </location>
    <ligand>
        <name>Zn(2+)</name>
        <dbReference type="ChEBI" id="CHEBI:29105"/>
        <label>2</label>
    </ligand>
</feature>
<dbReference type="InterPro" id="IPR001305">
    <property type="entry name" value="HSP_DnaJ_Cys-rich_dom"/>
</dbReference>
<dbReference type="FunFam" id="2.10.230.10:FF:000002">
    <property type="entry name" value="Molecular chaperone DnaJ"/>
    <property type="match status" value="1"/>
</dbReference>